<reference evidence="5 6" key="1">
    <citation type="submission" date="2020-03" db="EMBL/GenBank/DDBJ databases">
        <title>Dissostichus mawsoni Genome sequencing and assembly.</title>
        <authorList>
            <person name="Park H."/>
        </authorList>
    </citation>
    <scope>NUCLEOTIDE SEQUENCE [LARGE SCALE GENOMIC DNA]</scope>
    <source>
        <strain evidence="5">DM0001</strain>
        <tissue evidence="5">Muscle</tissue>
    </source>
</reference>
<keyword evidence="6" id="KW-1185">Reference proteome</keyword>
<protein>
    <recommendedName>
        <fullName evidence="4">Ribosomal RNA-processing protein 14/surfeit locus protein 6 C-terminal domain-containing protein</fullName>
    </recommendedName>
</protein>
<dbReference type="GO" id="GO:0042273">
    <property type="term" value="P:ribosomal large subunit biogenesis"/>
    <property type="evidence" value="ECO:0007669"/>
    <property type="project" value="TreeGrafter"/>
</dbReference>
<dbReference type="EMBL" id="JAAKFY010000002">
    <property type="protein sequence ID" value="KAF3860524.1"/>
    <property type="molecule type" value="Genomic_DNA"/>
</dbReference>
<dbReference type="GO" id="GO:0003723">
    <property type="term" value="F:RNA binding"/>
    <property type="evidence" value="ECO:0007669"/>
    <property type="project" value="TreeGrafter"/>
</dbReference>
<dbReference type="InterPro" id="IPR007019">
    <property type="entry name" value="SURF6"/>
</dbReference>
<keyword evidence="3" id="KW-0539">Nucleus</keyword>
<dbReference type="PANTHER" id="PTHR14369:SF0">
    <property type="entry name" value="SURFEIT LOCUS PROTEIN 6"/>
    <property type="match status" value="1"/>
</dbReference>
<evidence type="ECO:0000259" key="4">
    <source>
        <dbReference type="Pfam" id="PF04935"/>
    </source>
</evidence>
<comment type="similarity">
    <text evidence="2">Belongs to the SURF6 family.</text>
</comment>
<dbReference type="GO" id="GO:0005730">
    <property type="term" value="C:nucleolus"/>
    <property type="evidence" value="ECO:0007669"/>
    <property type="project" value="TreeGrafter"/>
</dbReference>
<proteinExistence type="inferred from homology"/>
<comment type="subcellular location">
    <subcellularLocation>
        <location evidence="1">Nucleus</location>
    </subcellularLocation>
</comment>
<dbReference type="GO" id="GO:0003677">
    <property type="term" value="F:DNA binding"/>
    <property type="evidence" value="ECO:0007669"/>
    <property type="project" value="TreeGrafter"/>
</dbReference>
<dbReference type="AlphaFoldDB" id="A0A7J5ZFD7"/>
<evidence type="ECO:0000256" key="2">
    <source>
        <dbReference type="ARBA" id="ARBA00005904"/>
    </source>
</evidence>
<sequence length="65" mass="8005">MENKMKWTYKAEGLKIKDDEDMLRSSLKKKEKRGAKIKKEWGDRSKNIVEKMQKWQDKRRKNIQH</sequence>
<dbReference type="Pfam" id="PF04935">
    <property type="entry name" value="SURF6"/>
    <property type="match status" value="1"/>
</dbReference>
<feature type="domain" description="Ribosomal RNA-processing protein 14/surfeit locus protein 6 C-terminal" evidence="4">
    <location>
        <begin position="1"/>
        <end position="64"/>
    </location>
</feature>
<gene>
    <name evidence="5" type="ORF">F7725_000779</name>
</gene>
<comment type="caution">
    <text evidence="5">The sequence shown here is derived from an EMBL/GenBank/DDBJ whole genome shotgun (WGS) entry which is preliminary data.</text>
</comment>
<dbReference type="InterPro" id="IPR029190">
    <property type="entry name" value="Rrp14/SURF6_C"/>
</dbReference>
<evidence type="ECO:0000256" key="3">
    <source>
        <dbReference type="ARBA" id="ARBA00023242"/>
    </source>
</evidence>
<organism evidence="5 6">
    <name type="scientific">Dissostichus mawsoni</name>
    <name type="common">Antarctic cod</name>
    <dbReference type="NCBI Taxonomy" id="36200"/>
    <lineage>
        <taxon>Eukaryota</taxon>
        <taxon>Metazoa</taxon>
        <taxon>Chordata</taxon>
        <taxon>Craniata</taxon>
        <taxon>Vertebrata</taxon>
        <taxon>Euteleostomi</taxon>
        <taxon>Actinopterygii</taxon>
        <taxon>Neopterygii</taxon>
        <taxon>Teleostei</taxon>
        <taxon>Neoteleostei</taxon>
        <taxon>Acanthomorphata</taxon>
        <taxon>Eupercaria</taxon>
        <taxon>Perciformes</taxon>
        <taxon>Notothenioidei</taxon>
        <taxon>Nototheniidae</taxon>
        <taxon>Dissostichus</taxon>
    </lineage>
</organism>
<evidence type="ECO:0000313" key="6">
    <source>
        <dbReference type="Proteomes" id="UP000518266"/>
    </source>
</evidence>
<dbReference type="PANTHER" id="PTHR14369">
    <property type="entry name" value="SURFEIT LOCUS PROTEIN 6"/>
    <property type="match status" value="1"/>
</dbReference>
<dbReference type="GO" id="GO:0042274">
    <property type="term" value="P:ribosomal small subunit biogenesis"/>
    <property type="evidence" value="ECO:0007669"/>
    <property type="project" value="TreeGrafter"/>
</dbReference>
<dbReference type="Proteomes" id="UP000518266">
    <property type="component" value="Unassembled WGS sequence"/>
</dbReference>
<evidence type="ECO:0000256" key="1">
    <source>
        <dbReference type="ARBA" id="ARBA00004123"/>
    </source>
</evidence>
<accession>A0A7J5ZFD7</accession>
<name>A0A7J5ZFD7_DISMA</name>
<evidence type="ECO:0000313" key="5">
    <source>
        <dbReference type="EMBL" id="KAF3860524.1"/>
    </source>
</evidence>